<keyword evidence="10" id="KW-1185">Reference proteome</keyword>
<dbReference type="RefSeq" id="WP_341416210.1">
    <property type="nucleotide sequence ID" value="NZ_JBBPCC010000008.1"/>
</dbReference>
<organism evidence="9 10">
    <name type="scientific">Paenibacillus filicis</name>
    <dbReference type="NCBI Taxonomy" id="669464"/>
    <lineage>
        <taxon>Bacteria</taxon>
        <taxon>Bacillati</taxon>
        <taxon>Bacillota</taxon>
        <taxon>Bacilli</taxon>
        <taxon>Bacillales</taxon>
        <taxon>Paenibacillaceae</taxon>
        <taxon>Paenibacillus</taxon>
    </lineage>
</organism>
<dbReference type="Pfam" id="PF00155">
    <property type="entry name" value="Aminotran_1_2"/>
    <property type="match status" value="1"/>
</dbReference>
<feature type="domain" description="HTH gntR-type" evidence="8">
    <location>
        <begin position="1"/>
        <end position="69"/>
    </location>
</feature>
<dbReference type="PANTHER" id="PTHR46577">
    <property type="entry name" value="HTH-TYPE TRANSCRIPTIONAL REGULATORY PROTEIN GABR"/>
    <property type="match status" value="1"/>
</dbReference>
<dbReference type="Gene3D" id="3.40.640.10">
    <property type="entry name" value="Type I PLP-dependent aspartate aminotransferase-like (Major domain)"/>
    <property type="match status" value="1"/>
</dbReference>
<dbReference type="GO" id="GO:0008483">
    <property type="term" value="F:transaminase activity"/>
    <property type="evidence" value="ECO:0007669"/>
    <property type="project" value="UniProtKB-KW"/>
</dbReference>
<keyword evidence="6" id="KW-0238">DNA-binding</keyword>
<keyword evidence="7" id="KW-0804">Transcription</keyword>
<evidence type="ECO:0000256" key="2">
    <source>
        <dbReference type="ARBA" id="ARBA00005384"/>
    </source>
</evidence>
<dbReference type="InterPro" id="IPR036388">
    <property type="entry name" value="WH-like_DNA-bd_sf"/>
</dbReference>
<dbReference type="SMART" id="SM00345">
    <property type="entry name" value="HTH_GNTR"/>
    <property type="match status" value="1"/>
</dbReference>
<comment type="caution">
    <text evidence="9">The sequence shown here is derived from an EMBL/GenBank/DDBJ whole genome shotgun (WGS) entry which is preliminary data.</text>
</comment>
<dbReference type="InterPro" id="IPR015421">
    <property type="entry name" value="PyrdxlP-dep_Trfase_major"/>
</dbReference>
<dbReference type="PROSITE" id="PS50949">
    <property type="entry name" value="HTH_GNTR"/>
    <property type="match status" value="1"/>
</dbReference>
<protein>
    <submittedName>
        <fullName evidence="9">PLP-dependent aminotransferase family protein</fullName>
    </submittedName>
</protein>
<evidence type="ECO:0000259" key="8">
    <source>
        <dbReference type="PROSITE" id="PS50949"/>
    </source>
</evidence>
<dbReference type="InterPro" id="IPR015422">
    <property type="entry name" value="PyrdxlP-dep_Trfase_small"/>
</dbReference>
<evidence type="ECO:0000256" key="5">
    <source>
        <dbReference type="ARBA" id="ARBA00023015"/>
    </source>
</evidence>
<comment type="similarity">
    <text evidence="2">In the C-terminal section; belongs to the class-I pyridoxal-phosphate-dependent aminotransferase family.</text>
</comment>
<dbReference type="InterPro" id="IPR036390">
    <property type="entry name" value="WH_DNA-bd_sf"/>
</dbReference>
<dbReference type="CDD" id="cd07377">
    <property type="entry name" value="WHTH_GntR"/>
    <property type="match status" value="1"/>
</dbReference>
<dbReference type="SUPFAM" id="SSF46785">
    <property type="entry name" value="Winged helix' DNA-binding domain"/>
    <property type="match status" value="1"/>
</dbReference>
<proteinExistence type="inferred from homology"/>
<dbReference type="InterPro" id="IPR051446">
    <property type="entry name" value="HTH_trans_reg/aminotransferase"/>
</dbReference>
<dbReference type="Gene3D" id="1.10.10.10">
    <property type="entry name" value="Winged helix-like DNA-binding domain superfamily/Winged helix DNA-binding domain"/>
    <property type="match status" value="1"/>
</dbReference>
<evidence type="ECO:0000256" key="6">
    <source>
        <dbReference type="ARBA" id="ARBA00023125"/>
    </source>
</evidence>
<dbReference type="InterPro" id="IPR004839">
    <property type="entry name" value="Aminotransferase_I/II_large"/>
</dbReference>
<reference evidence="9 10" key="1">
    <citation type="submission" date="2024-04" db="EMBL/GenBank/DDBJ databases">
        <title>draft genome sequnece of Paenibacillus filicis.</title>
        <authorList>
            <person name="Kim D.-U."/>
        </authorList>
    </citation>
    <scope>NUCLEOTIDE SEQUENCE [LARGE SCALE GENOMIC DNA]</scope>
    <source>
        <strain evidence="9 10">KACC14197</strain>
    </source>
</reference>
<dbReference type="PANTHER" id="PTHR46577:SF1">
    <property type="entry name" value="HTH-TYPE TRANSCRIPTIONAL REGULATORY PROTEIN GABR"/>
    <property type="match status" value="1"/>
</dbReference>
<accession>A0ABU9DMZ4</accession>
<comment type="cofactor">
    <cofactor evidence="1">
        <name>pyridoxal 5'-phosphate</name>
        <dbReference type="ChEBI" id="CHEBI:597326"/>
    </cofactor>
</comment>
<evidence type="ECO:0000313" key="10">
    <source>
        <dbReference type="Proteomes" id="UP001469365"/>
    </source>
</evidence>
<dbReference type="Proteomes" id="UP001469365">
    <property type="component" value="Unassembled WGS sequence"/>
</dbReference>
<evidence type="ECO:0000313" key="9">
    <source>
        <dbReference type="EMBL" id="MEK8129118.1"/>
    </source>
</evidence>
<keyword evidence="4" id="KW-0663">Pyridoxal phosphate</keyword>
<dbReference type="SUPFAM" id="SSF53383">
    <property type="entry name" value="PLP-dependent transferases"/>
    <property type="match status" value="1"/>
</dbReference>
<dbReference type="Pfam" id="PF00392">
    <property type="entry name" value="GntR"/>
    <property type="match status" value="1"/>
</dbReference>
<dbReference type="CDD" id="cd00609">
    <property type="entry name" value="AAT_like"/>
    <property type="match status" value="1"/>
</dbReference>
<gene>
    <name evidence="9" type="ORF">WMW72_14530</name>
</gene>
<keyword evidence="3 9" id="KW-0032">Aminotransferase</keyword>
<evidence type="ECO:0000256" key="7">
    <source>
        <dbReference type="ARBA" id="ARBA00023163"/>
    </source>
</evidence>
<evidence type="ECO:0000256" key="4">
    <source>
        <dbReference type="ARBA" id="ARBA00022898"/>
    </source>
</evidence>
<evidence type="ECO:0000256" key="1">
    <source>
        <dbReference type="ARBA" id="ARBA00001933"/>
    </source>
</evidence>
<dbReference type="InterPro" id="IPR015424">
    <property type="entry name" value="PyrdxlP-dep_Trfase"/>
</dbReference>
<keyword evidence="5" id="KW-0805">Transcription regulation</keyword>
<dbReference type="Gene3D" id="3.90.1150.10">
    <property type="entry name" value="Aspartate Aminotransferase, domain 1"/>
    <property type="match status" value="1"/>
</dbReference>
<evidence type="ECO:0000256" key="3">
    <source>
        <dbReference type="ARBA" id="ARBA00022576"/>
    </source>
</evidence>
<sequence>MLKYMLLLNELEGLLDSGAIREGGKLPSVRQLAESHNVNKATVIRALQELEKRHLIYAVPQSGYYAVGKERQAEESSTRNLDFATSAPDPDVFPYLDFKHCINQAIDIYKNELFVYGTPKGLPTLIPVIQKQLANHQVFTDPDRIVITAGVQQALSLLVAMPFPNGKSNILIEQPGYHLLIAHLKTHGIRALGIARDERGLDWTELERMFREEDIKFFYTMPRFQNPLGVSYNKQEKLRMLELAARYDVYLVEDDYMADFETDTKADPLYAYDTGSPSRVIYLKSYSKIIFPGLRVGVAVLPEELVGMFRSYKHVLDIDSSMLSQAALEIYIKSGMFERHRQKISGSYLQRSRVLQGSLERAKERLPAKLQAGFPSKSPFMHTHLVLDRSVNVGALISRMRKQGVLLDSIDKHMLSTFPLPNLLKLTVSNVKEKDIEQGIQRITNGLLALYRG</sequence>
<dbReference type="InterPro" id="IPR000524">
    <property type="entry name" value="Tscrpt_reg_HTH_GntR"/>
</dbReference>
<dbReference type="EMBL" id="JBBPCC010000008">
    <property type="protein sequence ID" value="MEK8129118.1"/>
    <property type="molecule type" value="Genomic_DNA"/>
</dbReference>
<name>A0ABU9DMZ4_9BACL</name>
<keyword evidence="3 9" id="KW-0808">Transferase</keyword>